<dbReference type="RefSeq" id="WP_055082839.1">
    <property type="nucleotide sequence ID" value="NZ_CXSU01000005.1"/>
</dbReference>
<dbReference type="Pfam" id="PF13403">
    <property type="entry name" value="Hint_2"/>
    <property type="match status" value="1"/>
</dbReference>
<dbReference type="InterPro" id="IPR011049">
    <property type="entry name" value="Serralysin-like_metalloprot_C"/>
</dbReference>
<dbReference type="SUPFAM" id="SSF51120">
    <property type="entry name" value="beta-Roll"/>
    <property type="match status" value="4"/>
</dbReference>
<protein>
    <submittedName>
        <fullName evidence="5">Cyclolysin</fullName>
    </submittedName>
</protein>
<dbReference type="InterPro" id="IPR028992">
    <property type="entry name" value="Hedgehog/Intein_dom"/>
</dbReference>
<dbReference type="InterPro" id="IPR036844">
    <property type="entry name" value="Hint_dom_sf"/>
</dbReference>
<dbReference type="GO" id="GO:0016539">
    <property type="term" value="P:intein-mediated protein splicing"/>
    <property type="evidence" value="ECO:0007669"/>
    <property type="project" value="InterPro"/>
</dbReference>
<dbReference type="Gene3D" id="2.150.10.10">
    <property type="entry name" value="Serralysin-like metalloprotease, C-terminal"/>
    <property type="match status" value="4"/>
</dbReference>
<feature type="domain" description="Hedgehog/Intein (Hint)" evidence="4">
    <location>
        <begin position="982"/>
        <end position="1119"/>
    </location>
</feature>
<evidence type="ECO:0000256" key="1">
    <source>
        <dbReference type="ARBA" id="ARBA00004613"/>
    </source>
</evidence>
<dbReference type="EMBL" id="CXSU01000005">
    <property type="protein sequence ID" value="CTQ48841.1"/>
    <property type="molecule type" value="Genomic_DNA"/>
</dbReference>
<feature type="region of interest" description="Disordered" evidence="3">
    <location>
        <begin position="388"/>
        <end position="497"/>
    </location>
</feature>
<dbReference type="Pfam" id="PF00353">
    <property type="entry name" value="HemolysinCabind"/>
    <property type="match status" value="9"/>
</dbReference>
<evidence type="ECO:0000256" key="3">
    <source>
        <dbReference type="SAM" id="MobiDB-lite"/>
    </source>
</evidence>
<dbReference type="PANTHER" id="PTHR38340:SF1">
    <property type="entry name" value="S-LAYER PROTEIN"/>
    <property type="match status" value="1"/>
</dbReference>
<dbReference type="PANTHER" id="PTHR38340">
    <property type="entry name" value="S-LAYER PROTEIN"/>
    <property type="match status" value="1"/>
</dbReference>
<dbReference type="PRINTS" id="PR00313">
    <property type="entry name" value="CABNDNGRPT"/>
</dbReference>
<reference evidence="5 6" key="1">
    <citation type="submission" date="2015-07" db="EMBL/GenBank/DDBJ databases">
        <authorList>
            <person name="Noorani M."/>
        </authorList>
    </citation>
    <scope>NUCLEOTIDE SEQUENCE [LARGE SCALE GENOMIC DNA]</scope>
    <source>
        <strain evidence="5 6">CECT 7802</strain>
    </source>
</reference>
<evidence type="ECO:0000259" key="4">
    <source>
        <dbReference type="Pfam" id="PF13403"/>
    </source>
</evidence>
<dbReference type="InterPro" id="IPR001343">
    <property type="entry name" value="Hemolysn_Ca-bd"/>
</dbReference>
<dbReference type="InterPro" id="IPR050557">
    <property type="entry name" value="RTX_toxin/Mannuronan_C5-epim"/>
</dbReference>
<gene>
    <name evidence="5" type="primary">cya_2</name>
    <name evidence="5" type="ORF">JDO7802_00848</name>
</gene>
<feature type="compositionally biased region" description="Low complexity" evidence="3">
    <location>
        <begin position="442"/>
        <end position="490"/>
    </location>
</feature>
<dbReference type="OrthoDB" id="7655157at2"/>
<dbReference type="InterPro" id="IPR018511">
    <property type="entry name" value="Hemolysin-typ_Ca-bd_CS"/>
</dbReference>
<dbReference type="GO" id="GO:0005509">
    <property type="term" value="F:calcium ion binding"/>
    <property type="evidence" value="ECO:0007669"/>
    <property type="project" value="InterPro"/>
</dbReference>
<accession>A0A0M6YER6</accession>
<keyword evidence="6" id="KW-1185">Reference proteome</keyword>
<comment type="subcellular location">
    <subcellularLocation>
        <location evidence="1">Secreted</location>
    </subcellularLocation>
</comment>
<proteinExistence type="predicted"/>
<evidence type="ECO:0000313" key="6">
    <source>
        <dbReference type="Proteomes" id="UP000049222"/>
    </source>
</evidence>
<dbReference type="PROSITE" id="PS50817">
    <property type="entry name" value="INTEIN_N_TER"/>
    <property type="match status" value="1"/>
</dbReference>
<sequence length="1166" mass="117279">MPVFSFRLYDADPFGILSQTAGNIATWTGPGVAAGTAIVTDNGTGTTSQFFVDDTETATADVTVGGFSATGAAVQAEETWIVRDTISGEQITVTTFNVNGGTAYFSIASSPLVEGRAYETIQFDATPSEAEGTAFAYEDYNDGTVLGTAGNDVIDRDYDGDPNGDRVDNNDLYTSETTAETFTWAPFGDNADLAGSSGGSQTNGDVLVTFTADAPTGSTFIANFDNGAAANDNIYVPPGTNFSSTSSSRFFADGNATDTTLTINFDSADPGTSTEVHNVQFLMTDIDGITNGANNFLDTVTIRAYDVDGNEIDLTIDVLGNDILSADGNTVTASADLDNPDQADGAILVTIPGPVERVVITYDNGGDTQQAVFVSDINYDAVSTQGNADSIDAGGGNDSVFAGSDDDTVRGGTGNDTLDGGSGDDELFGDAGNDSLLGGTGNDTLDGGNNNDTLSGGSGDDSLSGGNGRDSLSGGSGTDTLDGGNGADVLDGADGDDILRGGGGADTIVSGAGADDADGGDGSDLFDMADGFGADTLTGGEGGVDFDVVDFADLTAPVSVTFTGAEAGTATDGTDTLQFSEIERFILTDFDDVVSGNLGDENISAGGGDDTLDGGAGNDTLLGEAGNDSIAFGQGADSVDGGADADFIYGLGSDFDQIVIGGEGGDDRDTLSWENENDDADAALIVFDGDESGTATLRGQETDFSEIETVHTTQANDTIDASASTGGVDVASFAGDDFFVGGSGADTFSAGSGNDTIDGGAGDDNLSGGDDADTFIVTGTFGNDTIVGGEGGDDTDTIDLSGLSGPVTVTYSGDEAGTITDGTSTIVFSGIERLILTDFDDVVDATADGAGIDVDAGAGDDIITGGTAADTVDGGAGDDSVTGGAGADVVAGGDGDDTIDVGTGDVATGGAGDDLFVVDTGNAGGGTITVTGGEANETAGDTVDFNGLWDSGETTFTNSSLGGSSPLTDGTTVVFEEMEAVICFAGGTHIATPQGARRVEDLVAGDLVLTRDDGAQPLQWVGTRIGLVGRDMAPVVFQPGTIGNDAILRVSPNHRMLVSGWRAQLMFGEEEVLVPAKALIDGRGVRAGRPGLVVYHHLLTPAHQVIFAEGAEAETFLPAAEGLNGVDAAARARLFDVRPDLRADLAAYGPTARPAPRARLAQLLAG</sequence>
<evidence type="ECO:0000313" key="5">
    <source>
        <dbReference type="EMBL" id="CTQ48841.1"/>
    </source>
</evidence>
<dbReference type="SUPFAM" id="SSF51294">
    <property type="entry name" value="Hedgehog/intein (Hint) domain"/>
    <property type="match status" value="1"/>
</dbReference>
<organism evidence="5 6">
    <name type="scientific">Jannaschia donghaensis</name>
    <dbReference type="NCBI Taxonomy" id="420998"/>
    <lineage>
        <taxon>Bacteria</taxon>
        <taxon>Pseudomonadati</taxon>
        <taxon>Pseudomonadota</taxon>
        <taxon>Alphaproteobacteria</taxon>
        <taxon>Rhodobacterales</taxon>
        <taxon>Roseobacteraceae</taxon>
        <taxon>Jannaschia</taxon>
    </lineage>
</organism>
<dbReference type="Gene3D" id="2.170.16.10">
    <property type="entry name" value="Hedgehog/Intein (Hint) domain"/>
    <property type="match status" value="1"/>
</dbReference>
<dbReference type="AlphaFoldDB" id="A0A0M6YER6"/>
<dbReference type="GO" id="GO:0005576">
    <property type="term" value="C:extracellular region"/>
    <property type="evidence" value="ECO:0007669"/>
    <property type="project" value="UniProtKB-SubCell"/>
</dbReference>
<name>A0A0M6YER6_9RHOB</name>
<dbReference type="PROSITE" id="PS00330">
    <property type="entry name" value="HEMOLYSIN_CALCIUM"/>
    <property type="match status" value="5"/>
</dbReference>
<evidence type="ECO:0000256" key="2">
    <source>
        <dbReference type="ARBA" id="ARBA00022525"/>
    </source>
</evidence>
<dbReference type="Proteomes" id="UP000049222">
    <property type="component" value="Unassembled WGS sequence"/>
</dbReference>
<keyword evidence="2" id="KW-0964">Secreted</keyword>
<dbReference type="InterPro" id="IPR006141">
    <property type="entry name" value="Intein_N"/>
</dbReference>
<dbReference type="STRING" id="420998.JDO7802_00848"/>